<organism evidence="1 2">
    <name type="scientific">Phytophthora sojae (strain P6497)</name>
    <name type="common">Soybean stem and root rot agent</name>
    <name type="synonym">Phytophthora megasperma f. sp. glycines</name>
    <dbReference type="NCBI Taxonomy" id="1094619"/>
    <lineage>
        <taxon>Eukaryota</taxon>
        <taxon>Sar</taxon>
        <taxon>Stramenopiles</taxon>
        <taxon>Oomycota</taxon>
        <taxon>Peronosporomycetes</taxon>
        <taxon>Peronosporales</taxon>
        <taxon>Peronosporaceae</taxon>
        <taxon>Phytophthora</taxon>
    </lineage>
</organism>
<protein>
    <recommendedName>
        <fullName evidence="3">DUF4116 domain-containing protein</fullName>
    </recommendedName>
</protein>
<dbReference type="InParanoid" id="G4ZGZ0"/>
<dbReference type="Proteomes" id="UP000002640">
    <property type="component" value="Unassembled WGS sequence"/>
</dbReference>
<evidence type="ECO:0000313" key="1">
    <source>
        <dbReference type="EMBL" id="EGZ18615.1"/>
    </source>
</evidence>
<evidence type="ECO:0008006" key="3">
    <source>
        <dbReference type="Google" id="ProtNLM"/>
    </source>
</evidence>
<proteinExistence type="predicted"/>
<gene>
    <name evidence="1" type="ORF">PHYSODRAFT_301196</name>
</gene>
<evidence type="ECO:0000313" key="2">
    <source>
        <dbReference type="Proteomes" id="UP000002640"/>
    </source>
</evidence>
<name>G4ZGZ0_PHYSP</name>
<dbReference type="AlphaFoldDB" id="G4ZGZ0"/>
<sequence length="174" mass="19376">MTGTTKKLQLLLNRTDIPVSIINEVVAQATLEFHPEILQTLGTDSRLTPEVRCAAFAKAINKRNLHAARALFQENQISSQEVTRAFVRAACAGDLRLVKFLQGKPAIDVSAEQDAVLAAARANRDKVTRHLLKRRERSIETLQEALSATRNESLQMFLRACIAQRQDGSSRAER</sequence>
<dbReference type="RefSeq" id="XP_009527673.1">
    <property type="nucleotide sequence ID" value="XM_009529378.1"/>
</dbReference>
<reference evidence="1 2" key="1">
    <citation type="journal article" date="2006" name="Science">
        <title>Phytophthora genome sequences uncover evolutionary origins and mechanisms of pathogenesis.</title>
        <authorList>
            <person name="Tyler B.M."/>
            <person name="Tripathy S."/>
            <person name="Zhang X."/>
            <person name="Dehal P."/>
            <person name="Jiang R.H."/>
            <person name="Aerts A."/>
            <person name="Arredondo F.D."/>
            <person name="Baxter L."/>
            <person name="Bensasson D."/>
            <person name="Beynon J.L."/>
            <person name="Chapman J."/>
            <person name="Damasceno C.M."/>
            <person name="Dorrance A.E."/>
            <person name="Dou D."/>
            <person name="Dickerman A.W."/>
            <person name="Dubchak I.L."/>
            <person name="Garbelotto M."/>
            <person name="Gijzen M."/>
            <person name="Gordon S.G."/>
            <person name="Govers F."/>
            <person name="Grunwald N.J."/>
            <person name="Huang W."/>
            <person name="Ivors K.L."/>
            <person name="Jones R.W."/>
            <person name="Kamoun S."/>
            <person name="Krampis K."/>
            <person name="Lamour K.H."/>
            <person name="Lee M.K."/>
            <person name="McDonald W.H."/>
            <person name="Medina M."/>
            <person name="Meijer H.J."/>
            <person name="Nordberg E.K."/>
            <person name="Maclean D.J."/>
            <person name="Ospina-Giraldo M.D."/>
            <person name="Morris P.F."/>
            <person name="Phuntumart V."/>
            <person name="Putnam N.H."/>
            <person name="Rash S."/>
            <person name="Rose J.K."/>
            <person name="Sakihama Y."/>
            <person name="Salamov A.A."/>
            <person name="Savidor A."/>
            <person name="Scheuring C.F."/>
            <person name="Smith B.M."/>
            <person name="Sobral B.W."/>
            <person name="Terry A."/>
            <person name="Torto-Alalibo T.A."/>
            <person name="Win J."/>
            <person name="Xu Z."/>
            <person name="Zhang H."/>
            <person name="Grigoriev I.V."/>
            <person name="Rokhsar D.S."/>
            <person name="Boore J.L."/>
        </authorList>
    </citation>
    <scope>NUCLEOTIDE SEQUENCE [LARGE SCALE GENOMIC DNA]</scope>
    <source>
        <strain evidence="1 2">P6497</strain>
    </source>
</reference>
<dbReference type="KEGG" id="psoj:PHYSODRAFT_301196"/>
<dbReference type="SMR" id="G4ZGZ0"/>
<accession>G4ZGZ0</accession>
<dbReference type="EMBL" id="JH159154">
    <property type="protein sequence ID" value="EGZ18615.1"/>
    <property type="molecule type" value="Genomic_DNA"/>
</dbReference>
<dbReference type="GeneID" id="20641974"/>
<keyword evidence="2" id="KW-1185">Reference proteome</keyword>